<dbReference type="PROSITE" id="PS00151">
    <property type="entry name" value="ACYLPHOSPHATASE_2"/>
    <property type="match status" value="1"/>
</dbReference>
<evidence type="ECO:0000259" key="4">
    <source>
        <dbReference type="PROSITE" id="PS51160"/>
    </source>
</evidence>
<dbReference type="PANTHER" id="PTHR47268:SF4">
    <property type="entry name" value="ACYLPHOSPHATASE"/>
    <property type="match status" value="1"/>
</dbReference>
<evidence type="ECO:0000313" key="5">
    <source>
        <dbReference type="EMBL" id="MBN2067436.1"/>
    </source>
</evidence>
<evidence type="ECO:0000256" key="1">
    <source>
        <dbReference type="PROSITE-ProRule" id="PRU00520"/>
    </source>
</evidence>
<organism evidence="5 6">
    <name type="scientific">Candidatus Iainarchaeum sp</name>
    <dbReference type="NCBI Taxonomy" id="3101447"/>
    <lineage>
        <taxon>Archaea</taxon>
        <taxon>Candidatus Iainarchaeota</taxon>
        <taxon>Candidatus Iainarchaeia</taxon>
        <taxon>Candidatus Iainarchaeales</taxon>
        <taxon>Candidatus Iainarchaeaceae</taxon>
        <taxon>Candidatus Iainarchaeum</taxon>
    </lineage>
</organism>
<dbReference type="InterPro" id="IPR020456">
    <property type="entry name" value="Acylphosphatase"/>
</dbReference>
<name>A0A938YXE2_9ARCH</name>
<dbReference type="InterPro" id="IPR017968">
    <property type="entry name" value="Acylphosphatase_CS"/>
</dbReference>
<dbReference type="InterPro" id="IPR036046">
    <property type="entry name" value="Acylphosphatase-like_dom_sf"/>
</dbReference>
<dbReference type="Pfam" id="PF00708">
    <property type="entry name" value="Acylphosphatase"/>
    <property type="match status" value="1"/>
</dbReference>
<dbReference type="GO" id="GO:0003998">
    <property type="term" value="F:acylphosphatase activity"/>
    <property type="evidence" value="ECO:0007669"/>
    <property type="project" value="UniProtKB-EC"/>
</dbReference>
<gene>
    <name evidence="5" type="ORF">JW744_03140</name>
</gene>
<accession>A0A938YXE2</accession>
<keyword evidence="1 2" id="KW-0378">Hydrolase</keyword>
<protein>
    <recommendedName>
        <fullName evidence="1 2">Acylphosphatase</fullName>
        <ecNumber evidence="1 2">3.6.1.7</ecNumber>
    </recommendedName>
</protein>
<dbReference type="PROSITE" id="PS00150">
    <property type="entry name" value="ACYLPHOSPHATASE_1"/>
    <property type="match status" value="1"/>
</dbReference>
<proteinExistence type="inferred from homology"/>
<comment type="similarity">
    <text evidence="3">Belongs to the acylphosphatase family.</text>
</comment>
<feature type="active site" evidence="1">
    <location>
        <position position="18"/>
    </location>
</feature>
<dbReference type="EMBL" id="JAFGDB010000049">
    <property type="protein sequence ID" value="MBN2067436.1"/>
    <property type="molecule type" value="Genomic_DNA"/>
</dbReference>
<dbReference type="AlphaFoldDB" id="A0A938YXE2"/>
<dbReference type="Gene3D" id="3.30.70.100">
    <property type="match status" value="1"/>
</dbReference>
<comment type="catalytic activity">
    <reaction evidence="1 2">
        <text>an acyl phosphate + H2O = a carboxylate + phosphate + H(+)</text>
        <dbReference type="Rhea" id="RHEA:14965"/>
        <dbReference type="ChEBI" id="CHEBI:15377"/>
        <dbReference type="ChEBI" id="CHEBI:15378"/>
        <dbReference type="ChEBI" id="CHEBI:29067"/>
        <dbReference type="ChEBI" id="CHEBI:43474"/>
        <dbReference type="ChEBI" id="CHEBI:59918"/>
        <dbReference type="EC" id="3.6.1.7"/>
    </reaction>
</comment>
<dbReference type="PANTHER" id="PTHR47268">
    <property type="entry name" value="ACYLPHOSPHATASE"/>
    <property type="match status" value="1"/>
</dbReference>
<dbReference type="InterPro" id="IPR001792">
    <property type="entry name" value="Acylphosphatase-like_dom"/>
</dbReference>
<feature type="domain" description="Acylphosphatase-like" evidence="4">
    <location>
        <begin position="3"/>
        <end position="89"/>
    </location>
</feature>
<dbReference type="Proteomes" id="UP000809243">
    <property type="component" value="Unassembled WGS sequence"/>
</dbReference>
<sequence length="89" mass="10111">MLEIHAFVSGHVQGVNFRYYTQQHAKTLGLKGFVRNLVDGRVEVLAQGSKEGLEKMCQWLRLGPMSGYVSYANIEWGKARKKHKGFSIK</sequence>
<dbReference type="EC" id="3.6.1.7" evidence="1 2"/>
<evidence type="ECO:0000313" key="6">
    <source>
        <dbReference type="Proteomes" id="UP000809243"/>
    </source>
</evidence>
<comment type="caution">
    <text evidence="5">The sequence shown here is derived from an EMBL/GenBank/DDBJ whole genome shotgun (WGS) entry which is preliminary data.</text>
</comment>
<reference evidence="5" key="1">
    <citation type="submission" date="2021-01" db="EMBL/GenBank/DDBJ databases">
        <title>Active Sulfur Cycling in an Early Earth Analoge.</title>
        <authorList>
            <person name="Hahn C.R."/>
            <person name="Youssef N.H."/>
            <person name="Elshahed M."/>
        </authorList>
    </citation>
    <scope>NUCLEOTIDE SEQUENCE</scope>
    <source>
        <strain evidence="5">Zod_Metabat.1151</strain>
    </source>
</reference>
<evidence type="ECO:0000256" key="3">
    <source>
        <dbReference type="RuleBase" id="RU004168"/>
    </source>
</evidence>
<dbReference type="SUPFAM" id="SSF54975">
    <property type="entry name" value="Acylphosphatase/BLUF domain-like"/>
    <property type="match status" value="1"/>
</dbReference>
<dbReference type="PROSITE" id="PS51160">
    <property type="entry name" value="ACYLPHOSPHATASE_3"/>
    <property type="match status" value="1"/>
</dbReference>
<feature type="active site" evidence="1">
    <location>
        <position position="36"/>
    </location>
</feature>
<evidence type="ECO:0000256" key="2">
    <source>
        <dbReference type="RuleBase" id="RU000553"/>
    </source>
</evidence>